<accession>A0A8H5LVM4</accession>
<keyword evidence="3" id="KW-1185">Reference proteome</keyword>
<comment type="caution">
    <text evidence="2">The sequence shown here is derived from an EMBL/GenBank/DDBJ whole genome shotgun (WGS) entry which is preliminary data.</text>
</comment>
<keyword evidence="1" id="KW-0732">Signal</keyword>
<evidence type="ECO:0000313" key="3">
    <source>
        <dbReference type="Proteomes" id="UP000518752"/>
    </source>
</evidence>
<dbReference type="Proteomes" id="UP000518752">
    <property type="component" value="Unassembled WGS sequence"/>
</dbReference>
<sequence length="156" mass="16774">MRLTSCISLFFVALASGSFAAPALESQGHIPIHARWIKPSIGTTTTTASTGEQIHEDYAELLIKKAVEANAEKMGLKEGAWTWSGFLPSSTKIVEYPGLQMYKGKSVLAAYIVNPPKGAFPSSPQSVVRDMKSVTMRVDPRDGEVVYLSAGGKSLL</sequence>
<name>A0A8H5LVM4_9AGAR</name>
<protein>
    <submittedName>
        <fullName evidence="2">Uncharacterized protein</fullName>
    </submittedName>
</protein>
<dbReference type="AlphaFoldDB" id="A0A8H5LVM4"/>
<dbReference type="EMBL" id="JAACJN010000119">
    <property type="protein sequence ID" value="KAF5370971.1"/>
    <property type="molecule type" value="Genomic_DNA"/>
</dbReference>
<gene>
    <name evidence="2" type="ORF">D9757_009891</name>
</gene>
<feature type="signal peptide" evidence="1">
    <location>
        <begin position="1"/>
        <end position="20"/>
    </location>
</feature>
<proteinExistence type="predicted"/>
<evidence type="ECO:0000313" key="2">
    <source>
        <dbReference type="EMBL" id="KAF5370971.1"/>
    </source>
</evidence>
<feature type="chain" id="PRO_5034981393" evidence="1">
    <location>
        <begin position="21"/>
        <end position="156"/>
    </location>
</feature>
<evidence type="ECO:0000256" key="1">
    <source>
        <dbReference type="SAM" id="SignalP"/>
    </source>
</evidence>
<reference evidence="2 3" key="1">
    <citation type="journal article" date="2020" name="ISME J.">
        <title>Uncovering the hidden diversity of litter-decomposition mechanisms in mushroom-forming fungi.</title>
        <authorList>
            <person name="Floudas D."/>
            <person name="Bentzer J."/>
            <person name="Ahren D."/>
            <person name="Johansson T."/>
            <person name="Persson P."/>
            <person name="Tunlid A."/>
        </authorList>
    </citation>
    <scope>NUCLEOTIDE SEQUENCE [LARGE SCALE GENOMIC DNA]</scope>
    <source>
        <strain evidence="2 3">CBS 406.79</strain>
    </source>
</reference>
<organism evidence="2 3">
    <name type="scientific">Collybiopsis confluens</name>
    <dbReference type="NCBI Taxonomy" id="2823264"/>
    <lineage>
        <taxon>Eukaryota</taxon>
        <taxon>Fungi</taxon>
        <taxon>Dikarya</taxon>
        <taxon>Basidiomycota</taxon>
        <taxon>Agaricomycotina</taxon>
        <taxon>Agaricomycetes</taxon>
        <taxon>Agaricomycetidae</taxon>
        <taxon>Agaricales</taxon>
        <taxon>Marasmiineae</taxon>
        <taxon>Omphalotaceae</taxon>
        <taxon>Collybiopsis</taxon>
    </lineage>
</organism>